<feature type="region of interest" description="Disordered" evidence="1">
    <location>
        <begin position="713"/>
        <end position="732"/>
    </location>
</feature>
<dbReference type="InParanoid" id="A0A673ABI2"/>
<keyword evidence="5" id="KW-1185">Reference proteome</keyword>
<dbReference type="Pfam" id="PF21855">
    <property type="entry name" value="Treslin_STD"/>
    <property type="match status" value="1"/>
</dbReference>
<dbReference type="GO" id="GO:0005634">
    <property type="term" value="C:nucleus"/>
    <property type="evidence" value="ECO:0007669"/>
    <property type="project" value="InterPro"/>
</dbReference>
<dbReference type="GO" id="GO:0006260">
    <property type="term" value="P:DNA replication"/>
    <property type="evidence" value="ECO:0007669"/>
    <property type="project" value="InterPro"/>
</dbReference>
<dbReference type="InterPro" id="IPR026153">
    <property type="entry name" value="Treslin"/>
</dbReference>
<dbReference type="InterPro" id="IPR053919">
    <property type="entry name" value="Treslin_N"/>
</dbReference>
<sequence length="1578" mass="175843">MALHNLVFVLNVDYREELGEQLAVRNHLLKRGILQILLHLGYRYGFDKVRWGYKFFQSTSSRNGRLISRGSDFRELCHRSFEDFEMDFDSRFDIKDKVFPGQQKQPANPSVSVQNALKEALLDFEWDRPDITSPTKLSMRPRRPSQVVKSSISKEGEGSGNWRNLLFVVSECPQSWTQMEDYLSMSTSRTTTDVPELIISRGLQDMLVQRQVVLHWMDAALHDQVSACACDLDETDGFFLFIAILFSQFILSVCILTHLLLFPQFAELDDGNLLCSAVLSHLSPCTALLTVLQPGLSQHCQVLTSKQISASAEVSADLPDVVSSMLGVVCDMKEDDRDADQVKDNPVPEWAQREVGYRSMTAGLLDNWFPQSDQSGVSSHLIESMRLLQAVPEQKDEEESSVLQQELIRDLSELYQSSKSMVDKTNKKSGAQRTPVKQKMKTMSRSLQMLNVARLNVKAQKNQCEGEPVGPERRGSGRLGKRRSSDRNRHVKASIREFTSKFGVFFVVNISYSVVMVGHKLRHGPSWVKMSQFVQNHLLKTSKSIRQMYSSMMLSSYRCQLQALLRLDVCKLVSSVKGDSLDIDQMIDEVADMLRIISLTRDPVFLTRFLQDDILPRFLTVIPRILADVYHSLGTQLPEALVAVLPSDFFSDESVCKDSVSPSAMSPPLSLVSNGKDRLADLSSATNRRSGMMTRHRSMTESSQSLRQIEIPKKSTKAAKPKVSVTLEKPPGEPLKQVTQEVTKVRRNLFNQETVSPSKRSKMQRSRSVSAVEGLKRKRHKLLTKKVCETPVHKQVSNRLLYRQRMGRWDCIVEESPVKPAEDVRRSPRLKKFARRHSFYSSSQPSSRNLDRALSASQLVFSDVNVKTVRSPMRLLFGAAQSPAPSSRSSDSVTIRSNQFENQINKTPTKSPGKSGRVVHRNTSPRTPQTPRTAPHSRPRVSSVSESPGLGRTLRKGAFRSPDKNILVVETPTKNSPLMSPLKGILRTPVKVLIGSGFNSPASRTPKKSVTWSPSPQKHKDSKTGAMFKVPESPRVSQRLMKTPDKFSTRPEISTTPERRSEPGPGLSCHVSLVRVFEDPDYSALTSNSSVRLNSRIRSDSVSLQTSTPSPQRQHRSNTPSPQCQRRTRAPSSQPQRRTSTPSPTHCMSTHPRQTPGRSLDASSPSKPGEAVVTGDSPTSPEKMELRHRPRTSRHSPRSQSSDKLKPQSDSAVVEKNLKSDPDPEDLETERSRASDADSSSQTDSQNQNFTSTDDDSLDIVDAMVVKTQFNKGLKMNISFSRKQSKSDEDFLSDLVSPKPRGTPGRSYGFRQTPDRQQRVAAARLGYHTDFISRRRKSPAPPTPLTYQVEMEMQTSGLPKLKFKRTNSVNCGDSGAQSPVVGLKPSKPVDPGCGSPSVCAHVTPAKGGSVQTYICQSYTPTRLPAGTPSPVAVAETIPLTPSPQSSGKVTPENLNSWPRKKRARVEGLLEELQEEAELGVSRLQDVDDAEDAPLENLFWGEKRAEQADPDLLNLEDHKRKPVTASGILALTQSPLLFKGKSGSASKRPTAADGDLSPFSKPVRRSSGVKNYSRKRLLP</sequence>
<organism evidence="4 5">
    <name type="scientific">Sphaeramia orbicularis</name>
    <name type="common">orbiculate cardinalfish</name>
    <dbReference type="NCBI Taxonomy" id="375764"/>
    <lineage>
        <taxon>Eukaryota</taxon>
        <taxon>Metazoa</taxon>
        <taxon>Chordata</taxon>
        <taxon>Craniata</taxon>
        <taxon>Vertebrata</taxon>
        <taxon>Euteleostomi</taxon>
        <taxon>Actinopterygii</taxon>
        <taxon>Neopterygii</taxon>
        <taxon>Teleostei</taxon>
        <taxon>Neoteleostei</taxon>
        <taxon>Acanthomorphata</taxon>
        <taxon>Gobiaria</taxon>
        <taxon>Kurtiformes</taxon>
        <taxon>Apogonoidei</taxon>
        <taxon>Apogonidae</taxon>
        <taxon>Apogoninae</taxon>
        <taxon>Sphaeramia</taxon>
    </lineage>
</organism>
<feature type="compositionally biased region" description="Basic residues" evidence="1">
    <location>
        <begin position="1188"/>
        <end position="1197"/>
    </location>
</feature>
<dbReference type="Proteomes" id="UP000472271">
    <property type="component" value="Chromosome 6"/>
</dbReference>
<dbReference type="FunCoup" id="A0A673ABI2">
    <property type="interactions" value="1387"/>
</dbReference>
<dbReference type="PANTHER" id="PTHR21556:SF2">
    <property type="entry name" value="TRESLIN"/>
    <property type="match status" value="1"/>
</dbReference>
<feature type="region of interest" description="Disordered" evidence="1">
    <location>
        <begin position="419"/>
        <end position="442"/>
    </location>
</feature>
<feature type="region of interest" description="Disordered" evidence="1">
    <location>
        <begin position="1538"/>
        <end position="1578"/>
    </location>
</feature>
<feature type="region of interest" description="Disordered" evidence="1">
    <location>
        <begin position="998"/>
        <end position="1067"/>
    </location>
</feature>
<feature type="compositionally biased region" description="Low complexity" evidence="1">
    <location>
        <begin position="1237"/>
        <end position="1252"/>
    </location>
</feature>
<dbReference type="GO" id="GO:0033314">
    <property type="term" value="P:mitotic DNA replication checkpoint signaling"/>
    <property type="evidence" value="ECO:0007669"/>
    <property type="project" value="InterPro"/>
</dbReference>
<feature type="domain" description="Treslin N-terminal" evidence="2">
    <location>
        <begin position="23"/>
        <end position="208"/>
    </location>
</feature>
<dbReference type="Ensembl" id="ENSSORT00005026864.1">
    <property type="protein sequence ID" value="ENSSORP00005026093.1"/>
    <property type="gene ID" value="ENSSORG00005012535.1"/>
</dbReference>
<evidence type="ECO:0000313" key="5">
    <source>
        <dbReference type="Proteomes" id="UP000472271"/>
    </source>
</evidence>
<feature type="domain" description="Treslin STD" evidence="3">
    <location>
        <begin position="528"/>
        <end position="633"/>
    </location>
</feature>
<feature type="region of interest" description="Disordered" evidence="1">
    <location>
        <begin position="1096"/>
        <end position="1256"/>
    </location>
</feature>
<dbReference type="PANTHER" id="PTHR21556">
    <property type="entry name" value="TRESLIN"/>
    <property type="match status" value="1"/>
</dbReference>
<feature type="region of interest" description="Disordered" evidence="1">
    <location>
        <begin position="133"/>
        <end position="155"/>
    </location>
</feature>
<feature type="region of interest" description="Disordered" evidence="1">
    <location>
        <begin position="1281"/>
        <end position="1311"/>
    </location>
</feature>
<dbReference type="InterPro" id="IPR053920">
    <property type="entry name" value="Treslin_STD"/>
</dbReference>
<proteinExistence type="predicted"/>
<dbReference type="GO" id="GO:0030174">
    <property type="term" value="P:regulation of DNA-templated DNA replication initiation"/>
    <property type="evidence" value="ECO:0007669"/>
    <property type="project" value="TreeGrafter"/>
</dbReference>
<feature type="region of interest" description="Disordered" evidence="1">
    <location>
        <begin position="461"/>
        <end position="489"/>
    </location>
</feature>
<dbReference type="GO" id="GO:0010212">
    <property type="term" value="P:response to ionizing radiation"/>
    <property type="evidence" value="ECO:0007669"/>
    <property type="project" value="InterPro"/>
</dbReference>
<feature type="compositionally biased region" description="Polar residues" evidence="1">
    <location>
        <begin position="1100"/>
        <end position="1166"/>
    </location>
</feature>
<feature type="compositionally biased region" description="Polar residues" evidence="1">
    <location>
        <begin position="998"/>
        <end position="1016"/>
    </location>
</feature>
<dbReference type="Pfam" id="PF21854">
    <property type="entry name" value="Treslin_N"/>
    <property type="match status" value="1"/>
</dbReference>
<reference evidence="4" key="3">
    <citation type="submission" date="2025-09" db="UniProtKB">
        <authorList>
            <consortium name="Ensembl"/>
        </authorList>
    </citation>
    <scope>IDENTIFICATION</scope>
</reference>
<protein>
    <recommendedName>
        <fullName evidence="6">Treslin N-terminal domain-containing protein</fullName>
    </recommendedName>
</protein>
<feature type="compositionally biased region" description="Polar residues" evidence="1">
    <location>
        <begin position="899"/>
        <end position="912"/>
    </location>
</feature>
<feature type="compositionally biased region" description="Polar residues" evidence="1">
    <location>
        <begin position="1442"/>
        <end position="1456"/>
    </location>
</feature>
<feature type="region of interest" description="Disordered" evidence="1">
    <location>
        <begin position="754"/>
        <end position="776"/>
    </location>
</feature>
<evidence type="ECO:0000313" key="4">
    <source>
        <dbReference type="Ensembl" id="ENSSORP00005026093.1"/>
    </source>
</evidence>
<evidence type="ECO:0000259" key="3">
    <source>
        <dbReference type="Pfam" id="PF21855"/>
    </source>
</evidence>
<dbReference type="GO" id="GO:0007095">
    <property type="term" value="P:mitotic G2 DNA damage checkpoint signaling"/>
    <property type="evidence" value="ECO:0007669"/>
    <property type="project" value="TreeGrafter"/>
</dbReference>
<name>A0A673ABI2_9TELE</name>
<reference evidence="4" key="2">
    <citation type="submission" date="2025-08" db="UniProtKB">
        <authorList>
            <consortium name="Ensembl"/>
        </authorList>
    </citation>
    <scope>IDENTIFICATION</scope>
</reference>
<reference evidence="4" key="1">
    <citation type="submission" date="2019-06" db="EMBL/GenBank/DDBJ databases">
        <authorList>
            <consortium name="Wellcome Sanger Institute Data Sharing"/>
        </authorList>
    </citation>
    <scope>NUCLEOTIDE SEQUENCE [LARGE SCALE GENOMIC DNA]</scope>
</reference>
<feature type="region of interest" description="Disordered" evidence="1">
    <location>
        <begin position="1438"/>
        <end position="1458"/>
    </location>
</feature>
<evidence type="ECO:0008006" key="6">
    <source>
        <dbReference type="Google" id="ProtNLM"/>
    </source>
</evidence>
<evidence type="ECO:0000259" key="2">
    <source>
        <dbReference type="Pfam" id="PF21854"/>
    </source>
</evidence>
<feature type="compositionally biased region" description="Polar residues" evidence="1">
    <location>
        <begin position="921"/>
        <end position="932"/>
    </location>
</feature>
<evidence type="ECO:0000256" key="1">
    <source>
        <dbReference type="SAM" id="MobiDB-lite"/>
    </source>
</evidence>
<dbReference type="GO" id="GO:0003682">
    <property type="term" value="F:chromatin binding"/>
    <property type="evidence" value="ECO:0007669"/>
    <property type="project" value="TreeGrafter"/>
</dbReference>
<gene>
    <name evidence="4" type="primary">ticrr</name>
</gene>
<accession>A0A673ABI2</accession>
<feature type="region of interest" description="Disordered" evidence="1">
    <location>
        <begin position="899"/>
        <end position="958"/>
    </location>
</feature>